<dbReference type="RefSeq" id="XP_025485765.1">
    <property type="nucleotide sequence ID" value="XM_025641182.1"/>
</dbReference>
<protein>
    <submittedName>
        <fullName evidence="2">Uncharacterized protein</fullName>
    </submittedName>
</protein>
<proteinExistence type="predicted"/>
<organism evidence="2 3">
    <name type="scientific">Aspergillus uvarum CBS 121591</name>
    <dbReference type="NCBI Taxonomy" id="1448315"/>
    <lineage>
        <taxon>Eukaryota</taxon>
        <taxon>Fungi</taxon>
        <taxon>Dikarya</taxon>
        <taxon>Ascomycota</taxon>
        <taxon>Pezizomycotina</taxon>
        <taxon>Eurotiomycetes</taxon>
        <taxon>Eurotiomycetidae</taxon>
        <taxon>Eurotiales</taxon>
        <taxon>Aspergillaceae</taxon>
        <taxon>Aspergillus</taxon>
        <taxon>Aspergillus subgen. Circumdati</taxon>
    </lineage>
</organism>
<name>A0A319BSB3_9EURO</name>
<reference evidence="2 3" key="1">
    <citation type="submission" date="2016-12" db="EMBL/GenBank/DDBJ databases">
        <title>The genomes of Aspergillus section Nigri reveals drivers in fungal speciation.</title>
        <authorList>
            <consortium name="DOE Joint Genome Institute"/>
            <person name="Vesth T.C."/>
            <person name="Nybo J."/>
            <person name="Theobald S."/>
            <person name="Brandl J."/>
            <person name="Frisvad J.C."/>
            <person name="Nielsen K.F."/>
            <person name="Lyhne E.K."/>
            <person name="Kogle M.E."/>
            <person name="Kuo A."/>
            <person name="Riley R."/>
            <person name="Clum A."/>
            <person name="Nolan M."/>
            <person name="Lipzen A."/>
            <person name="Salamov A."/>
            <person name="Henrissat B."/>
            <person name="Wiebenga A."/>
            <person name="De Vries R.P."/>
            <person name="Grigoriev I.V."/>
            <person name="Mortensen U.H."/>
            <person name="Andersen M.R."/>
            <person name="Baker S.E."/>
        </authorList>
    </citation>
    <scope>NUCLEOTIDE SEQUENCE [LARGE SCALE GENOMIC DNA]</scope>
    <source>
        <strain evidence="2 3">CBS 121591</strain>
    </source>
</reference>
<sequence length="186" mass="20455">MRIFTLLSHLLLEINLASALNKHDLRHVKRGGKTDATLYAYGADSAGWPIAYGLDDGLLYIAEDPDNSEANLTPLTWDLASITDECWIANATFINGKRAGCMYIMDEREYAVGILPQTRVAYVNGTVTGFGLFASQLVYNNNTLLQAQFWARATNFTDTYGLTWTLDDGEPSGEFPVVVKASTTST</sequence>
<dbReference type="AlphaFoldDB" id="A0A319BSB3"/>
<evidence type="ECO:0000313" key="2">
    <source>
        <dbReference type="EMBL" id="PYH75565.1"/>
    </source>
</evidence>
<keyword evidence="3" id="KW-1185">Reference proteome</keyword>
<dbReference type="Proteomes" id="UP000248340">
    <property type="component" value="Unassembled WGS sequence"/>
</dbReference>
<keyword evidence="1" id="KW-0732">Signal</keyword>
<feature type="chain" id="PRO_5016242310" evidence="1">
    <location>
        <begin position="20"/>
        <end position="186"/>
    </location>
</feature>
<dbReference type="VEuPathDB" id="FungiDB:BO82DRAFT_437316"/>
<evidence type="ECO:0000313" key="3">
    <source>
        <dbReference type="Proteomes" id="UP000248340"/>
    </source>
</evidence>
<gene>
    <name evidence="2" type="ORF">BO82DRAFT_437316</name>
</gene>
<dbReference type="OrthoDB" id="5230873at2759"/>
<accession>A0A319BSB3</accession>
<feature type="signal peptide" evidence="1">
    <location>
        <begin position="1"/>
        <end position="19"/>
    </location>
</feature>
<dbReference type="GeneID" id="37143924"/>
<evidence type="ECO:0000256" key="1">
    <source>
        <dbReference type="SAM" id="SignalP"/>
    </source>
</evidence>
<dbReference type="EMBL" id="KZ821786">
    <property type="protein sequence ID" value="PYH75565.1"/>
    <property type="molecule type" value="Genomic_DNA"/>
</dbReference>